<gene>
    <name evidence="1" type="ORF">DLM86_13380</name>
</gene>
<dbReference type="AlphaFoldDB" id="A0A2V5K8T0"/>
<dbReference type="OrthoDB" id="2626786at2"/>
<dbReference type="EMBL" id="QJVJ01000005">
    <property type="protein sequence ID" value="PYI54454.1"/>
    <property type="molecule type" value="Genomic_DNA"/>
</dbReference>
<accession>A0A2V5K8T0</accession>
<evidence type="ECO:0000313" key="1">
    <source>
        <dbReference type="EMBL" id="PYI54454.1"/>
    </source>
</evidence>
<comment type="caution">
    <text evidence="1">The sequence shown here is derived from an EMBL/GenBank/DDBJ whole genome shotgun (WGS) entry which is preliminary data.</text>
</comment>
<dbReference type="RefSeq" id="WP_110840513.1">
    <property type="nucleotide sequence ID" value="NZ_QJVJ01000005.1"/>
</dbReference>
<organism evidence="1 2">
    <name type="scientific">Paenibacillus flagellatus</name>
    <dbReference type="NCBI Taxonomy" id="2211139"/>
    <lineage>
        <taxon>Bacteria</taxon>
        <taxon>Bacillati</taxon>
        <taxon>Bacillota</taxon>
        <taxon>Bacilli</taxon>
        <taxon>Bacillales</taxon>
        <taxon>Paenibacillaceae</taxon>
        <taxon>Paenibacillus</taxon>
    </lineage>
</organism>
<proteinExistence type="predicted"/>
<dbReference type="Proteomes" id="UP000247476">
    <property type="component" value="Unassembled WGS sequence"/>
</dbReference>
<reference evidence="1 2" key="1">
    <citation type="submission" date="2018-05" db="EMBL/GenBank/DDBJ databases">
        <title>Paenibacillus flagellatus sp. nov., isolated from selenium mineral soil.</title>
        <authorList>
            <person name="Dai X."/>
        </authorList>
    </citation>
    <scope>NUCLEOTIDE SEQUENCE [LARGE SCALE GENOMIC DNA]</scope>
    <source>
        <strain evidence="1 2">DXL2</strain>
    </source>
</reference>
<name>A0A2V5K8T0_9BACL</name>
<sequence length="76" mass="8571">MRTLIHFQNRRIPVYFINSTSKKAYNKLLKALETKIETGKSAMKKCLASLISIEIDGGEAILHCLNENDSLALSLY</sequence>
<evidence type="ECO:0000313" key="2">
    <source>
        <dbReference type="Proteomes" id="UP000247476"/>
    </source>
</evidence>
<keyword evidence="2" id="KW-1185">Reference proteome</keyword>
<protein>
    <submittedName>
        <fullName evidence="1">Uncharacterized protein</fullName>
    </submittedName>
</protein>